<dbReference type="Proteomes" id="UP001500064">
    <property type="component" value="Unassembled WGS sequence"/>
</dbReference>
<accession>A0ABP4SI57</accession>
<comment type="caution">
    <text evidence="3">The sequence shown here is derived from an EMBL/GenBank/DDBJ whole genome shotgun (WGS) entry which is preliminary data.</text>
</comment>
<evidence type="ECO:0000313" key="3">
    <source>
        <dbReference type="EMBL" id="GAA1672107.1"/>
    </source>
</evidence>
<sequence>MDLDGTPSAISVLRADRVGGDTKTKKSRRALALPALVVEELKRHRVRQATQRLAAGEAWQEHGLVFTRDDGTMLDPMRVLRGLRVITGKAGIGGRWKVRELRHSFVPILSDGNVSVERIADLVGHPTPGTTQTVYRHQIRPIIVHGAEAMDAVFGSGDPSG</sequence>
<dbReference type="Pfam" id="PF00589">
    <property type="entry name" value="Phage_integrase"/>
    <property type="match status" value="1"/>
</dbReference>
<keyword evidence="1" id="KW-0233">DNA recombination</keyword>
<dbReference type="InterPro" id="IPR013762">
    <property type="entry name" value="Integrase-like_cat_sf"/>
</dbReference>
<dbReference type="InterPro" id="IPR002104">
    <property type="entry name" value="Integrase_catalytic"/>
</dbReference>
<dbReference type="PROSITE" id="PS51898">
    <property type="entry name" value="TYR_RECOMBINASE"/>
    <property type="match status" value="1"/>
</dbReference>
<protein>
    <recommendedName>
        <fullName evidence="2">Tyr recombinase domain-containing protein</fullName>
    </recommendedName>
</protein>
<reference evidence="4" key="1">
    <citation type="journal article" date="2019" name="Int. J. Syst. Evol. Microbiol.">
        <title>The Global Catalogue of Microorganisms (GCM) 10K type strain sequencing project: providing services to taxonomists for standard genome sequencing and annotation.</title>
        <authorList>
            <consortium name="The Broad Institute Genomics Platform"/>
            <consortium name="The Broad Institute Genome Sequencing Center for Infectious Disease"/>
            <person name="Wu L."/>
            <person name="Ma J."/>
        </authorList>
    </citation>
    <scope>NUCLEOTIDE SEQUENCE [LARGE SCALE GENOMIC DNA]</scope>
    <source>
        <strain evidence="4">JCM 13929</strain>
    </source>
</reference>
<evidence type="ECO:0000259" key="2">
    <source>
        <dbReference type="PROSITE" id="PS51898"/>
    </source>
</evidence>
<keyword evidence="4" id="KW-1185">Reference proteome</keyword>
<evidence type="ECO:0000256" key="1">
    <source>
        <dbReference type="ARBA" id="ARBA00023172"/>
    </source>
</evidence>
<feature type="domain" description="Tyr recombinase" evidence="2">
    <location>
        <begin position="1"/>
        <end position="151"/>
    </location>
</feature>
<name>A0ABP4SI57_9ACTN</name>
<dbReference type="EMBL" id="BAAAMU010000091">
    <property type="protein sequence ID" value="GAA1672107.1"/>
    <property type="molecule type" value="Genomic_DNA"/>
</dbReference>
<gene>
    <name evidence="3" type="ORF">GCM10009733_081620</name>
</gene>
<dbReference type="Gene3D" id="1.10.443.10">
    <property type="entry name" value="Intergrase catalytic core"/>
    <property type="match status" value="1"/>
</dbReference>
<organism evidence="3 4">
    <name type="scientific">Nonomuraea maheshkhaliensis</name>
    <dbReference type="NCBI Taxonomy" id="419590"/>
    <lineage>
        <taxon>Bacteria</taxon>
        <taxon>Bacillati</taxon>
        <taxon>Actinomycetota</taxon>
        <taxon>Actinomycetes</taxon>
        <taxon>Streptosporangiales</taxon>
        <taxon>Streptosporangiaceae</taxon>
        <taxon>Nonomuraea</taxon>
    </lineage>
</organism>
<proteinExistence type="predicted"/>
<evidence type="ECO:0000313" key="4">
    <source>
        <dbReference type="Proteomes" id="UP001500064"/>
    </source>
</evidence>
<dbReference type="InterPro" id="IPR011010">
    <property type="entry name" value="DNA_brk_join_enz"/>
</dbReference>
<dbReference type="SUPFAM" id="SSF56349">
    <property type="entry name" value="DNA breaking-rejoining enzymes"/>
    <property type="match status" value="1"/>
</dbReference>